<gene>
    <name evidence="7" type="ORF">A2837_01405</name>
</gene>
<comment type="caution">
    <text evidence="7">The sequence shown here is derived from an EMBL/GenBank/DDBJ whole genome shotgun (WGS) entry which is preliminary data.</text>
</comment>
<evidence type="ECO:0000256" key="3">
    <source>
        <dbReference type="ARBA" id="ARBA00023274"/>
    </source>
</evidence>
<dbReference type="InterPro" id="IPR000456">
    <property type="entry name" value="Ribosomal_bL17"/>
</dbReference>
<evidence type="ECO:0000256" key="1">
    <source>
        <dbReference type="ARBA" id="ARBA00008777"/>
    </source>
</evidence>
<dbReference type="GO" id="GO:0003735">
    <property type="term" value="F:structural constituent of ribosome"/>
    <property type="evidence" value="ECO:0007669"/>
    <property type="project" value="InterPro"/>
</dbReference>
<protein>
    <recommendedName>
        <fullName evidence="4 6">50S ribosomal protein L17</fullName>
    </recommendedName>
</protein>
<dbReference type="PANTHER" id="PTHR14413">
    <property type="entry name" value="RIBOSOMAL PROTEIN L17"/>
    <property type="match status" value="1"/>
</dbReference>
<sequence>MNHSVKTRKLSRTRRGRTALLRGLAADLIVKGKIKTTAAKAKELRPFAERLVSYGKRGTVSARRLAATSLGEPRAQVITKLFDELGPRFAERNGGYTRVIKLGLTKAGREESVIEFV</sequence>
<dbReference type="PANTHER" id="PTHR14413:SF16">
    <property type="entry name" value="LARGE RIBOSOMAL SUBUNIT PROTEIN BL17M"/>
    <property type="match status" value="1"/>
</dbReference>
<reference evidence="7 8" key="1">
    <citation type="journal article" date="2016" name="Nat. Commun.">
        <title>Thousands of microbial genomes shed light on interconnected biogeochemical processes in an aquifer system.</title>
        <authorList>
            <person name="Anantharaman K."/>
            <person name="Brown C.T."/>
            <person name="Hug L.A."/>
            <person name="Sharon I."/>
            <person name="Castelle C.J."/>
            <person name="Probst A.J."/>
            <person name="Thomas B.C."/>
            <person name="Singh A."/>
            <person name="Wilkins M.J."/>
            <person name="Karaoz U."/>
            <person name="Brodie E.L."/>
            <person name="Williams K.H."/>
            <person name="Hubbard S.S."/>
            <person name="Banfield J.F."/>
        </authorList>
    </citation>
    <scope>NUCLEOTIDE SEQUENCE [LARGE SCALE GENOMIC DNA]</scope>
</reference>
<keyword evidence="2 5" id="KW-0689">Ribosomal protein</keyword>
<evidence type="ECO:0000256" key="4">
    <source>
        <dbReference type="ARBA" id="ARBA00035494"/>
    </source>
</evidence>
<evidence type="ECO:0000313" key="8">
    <source>
        <dbReference type="Proteomes" id="UP000176322"/>
    </source>
</evidence>
<dbReference type="EMBL" id="MFKO01000002">
    <property type="protein sequence ID" value="OGG41851.1"/>
    <property type="molecule type" value="Genomic_DNA"/>
</dbReference>
<accession>A0A1F6BY76</accession>
<name>A0A1F6BY76_9BACT</name>
<dbReference type="Gene3D" id="3.90.1030.10">
    <property type="entry name" value="Ribosomal protein L17"/>
    <property type="match status" value="1"/>
</dbReference>
<evidence type="ECO:0000256" key="2">
    <source>
        <dbReference type="ARBA" id="ARBA00022980"/>
    </source>
</evidence>
<keyword evidence="3 5" id="KW-0687">Ribonucleoprotein</keyword>
<proteinExistence type="inferred from homology"/>
<dbReference type="Proteomes" id="UP000176322">
    <property type="component" value="Unassembled WGS sequence"/>
</dbReference>
<evidence type="ECO:0000313" key="7">
    <source>
        <dbReference type="EMBL" id="OGG41851.1"/>
    </source>
</evidence>
<comment type="similarity">
    <text evidence="1 5">Belongs to the bacterial ribosomal protein bL17 family.</text>
</comment>
<dbReference type="SUPFAM" id="SSF64263">
    <property type="entry name" value="Prokaryotic ribosomal protein L17"/>
    <property type="match status" value="1"/>
</dbReference>
<evidence type="ECO:0000256" key="5">
    <source>
        <dbReference type="RuleBase" id="RU000660"/>
    </source>
</evidence>
<dbReference type="Pfam" id="PF01196">
    <property type="entry name" value="Ribosomal_L17"/>
    <property type="match status" value="1"/>
</dbReference>
<dbReference type="GO" id="GO:0006412">
    <property type="term" value="P:translation"/>
    <property type="evidence" value="ECO:0007669"/>
    <property type="project" value="InterPro"/>
</dbReference>
<dbReference type="AlphaFoldDB" id="A0A1F6BY76"/>
<dbReference type="GO" id="GO:0022625">
    <property type="term" value="C:cytosolic large ribosomal subunit"/>
    <property type="evidence" value="ECO:0007669"/>
    <property type="project" value="TreeGrafter"/>
</dbReference>
<dbReference type="InterPro" id="IPR036373">
    <property type="entry name" value="Ribosomal_bL17_sf"/>
</dbReference>
<evidence type="ECO:0000256" key="6">
    <source>
        <dbReference type="RuleBase" id="RU000661"/>
    </source>
</evidence>
<dbReference type="NCBIfam" id="TIGR00059">
    <property type="entry name" value="L17"/>
    <property type="match status" value="1"/>
</dbReference>
<dbReference type="STRING" id="1798475.A2837_01405"/>
<organism evidence="7 8">
    <name type="scientific">Candidatus Kaiserbacteria bacterium RIFCSPHIGHO2_01_FULL_46_22</name>
    <dbReference type="NCBI Taxonomy" id="1798475"/>
    <lineage>
        <taxon>Bacteria</taxon>
        <taxon>Candidatus Kaiseribacteriota</taxon>
    </lineage>
</organism>